<gene>
    <name evidence="2" type="ORF">HG542_05220</name>
</gene>
<proteinExistence type="predicted"/>
<dbReference type="RefSeq" id="WP_171078837.1">
    <property type="nucleotide sequence ID" value="NZ_BNBU01000003.1"/>
</dbReference>
<keyword evidence="3" id="KW-1185">Reference proteome</keyword>
<keyword evidence="1" id="KW-1133">Transmembrane helix</keyword>
<feature type="transmembrane region" description="Helical" evidence="1">
    <location>
        <begin position="14"/>
        <end position="33"/>
    </location>
</feature>
<dbReference type="EMBL" id="JABBXF010000008">
    <property type="protein sequence ID" value="NVK77057.1"/>
    <property type="molecule type" value="Genomic_DNA"/>
</dbReference>
<protein>
    <submittedName>
        <fullName evidence="2">Uncharacterized protein</fullName>
    </submittedName>
</protein>
<organism evidence="2 3">
    <name type="scientific">Streptomyces morookaense</name>
    <name type="common">Streptoverticillium morookaense</name>
    <dbReference type="NCBI Taxonomy" id="1970"/>
    <lineage>
        <taxon>Bacteria</taxon>
        <taxon>Bacillati</taxon>
        <taxon>Actinomycetota</taxon>
        <taxon>Actinomycetes</taxon>
        <taxon>Kitasatosporales</taxon>
        <taxon>Streptomycetaceae</taxon>
        <taxon>Streptomyces</taxon>
    </lineage>
</organism>
<feature type="transmembrane region" description="Helical" evidence="1">
    <location>
        <begin position="40"/>
        <end position="58"/>
    </location>
</feature>
<accession>A0A7Y7E6B9</accession>
<sequence>MTQPPAPRAYDERALVQGTAWVLVLLALGMDVFHQSWKSLAVVAGLVLLASMTIAMRHENVNLVSFLKKTGIWSALMIAVLVVELGVHAHWDIDSVTSGQVTTATVLVMIGDLVAEARDHVSEKVGSHQQNDRIRDSVNTIGLTIEKLRQLTAGRRGR</sequence>
<comment type="caution">
    <text evidence="2">The sequence shown here is derived from an EMBL/GenBank/DDBJ whole genome shotgun (WGS) entry which is preliminary data.</text>
</comment>
<evidence type="ECO:0000256" key="1">
    <source>
        <dbReference type="SAM" id="Phobius"/>
    </source>
</evidence>
<keyword evidence="1" id="KW-0472">Membrane</keyword>
<evidence type="ECO:0000313" key="3">
    <source>
        <dbReference type="Proteomes" id="UP000587462"/>
    </source>
</evidence>
<dbReference type="Proteomes" id="UP000587462">
    <property type="component" value="Unassembled WGS sequence"/>
</dbReference>
<feature type="transmembrane region" description="Helical" evidence="1">
    <location>
        <begin position="70"/>
        <end position="87"/>
    </location>
</feature>
<name>A0A7Y7E6B9_STRMO</name>
<evidence type="ECO:0000313" key="2">
    <source>
        <dbReference type="EMBL" id="NVK77057.1"/>
    </source>
</evidence>
<keyword evidence="1" id="KW-0812">Transmembrane</keyword>
<reference evidence="2 3" key="1">
    <citation type="submission" date="2020-04" db="EMBL/GenBank/DDBJ databases">
        <title>Draft Genome Sequence of Streptomyces morookaense DSM 40503, an 8-azaguanine-producing strain.</title>
        <authorList>
            <person name="Qi J."/>
            <person name="Gao J.-M."/>
        </authorList>
    </citation>
    <scope>NUCLEOTIDE SEQUENCE [LARGE SCALE GENOMIC DNA]</scope>
    <source>
        <strain evidence="2 3">DSM 40503</strain>
    </source>
</reference>
<dbReference type="AlphaFoldDB" id="A0A7Y7E6B9"/>